<dbReference type="EMBL" id="CP114040">
    <property type="protein sequence ID" value="WAS92764.1"/>
    <property type="molecule type" value="Genomic_DNA"/>
</dbReference>
<evidence type="ECO:0000313" key="2">
    <source>
        <dbReference type="Proteomes" id="UP001164459"/>
    </source>
</evidence>
<dbReference type="RefSeq" id="WP_269035120.1">
    <property type="nucleotide sequence ID" value="NZ_CP114040.1"/>
</dbReference>
<dbReference type="PROSITE" id="PS51257">
    <property type="entry name" value="PROKAR_LIPOPROTEIN"/>
    <property type="match status" value="1"/>
</dbReference>
<name>A0ABY7H115_9BACT</name>
<gene>
    <name evidence="1" type="ORF">O0S08_41850</name>
</gene>
<protein>
    <recommendedName>
        <fullName evidence="3">Lipoprotein</fullName>
    </recommendedName>
</protein>
<dbReference type="Proteomes" id="UP001164459">
    <property type="component" value="Chromosome"/>
</dbReference>
<sequence>MKPSASLSVAVALLSIVGCESNPSYSDDENVAVSSDSDTPGVIAELRVRERSFVRFIDERLSCPECGIGMLVLNAPEVSAGIAELKLTPLEVFLALAPEAVVPGALRADHFAGAATADASAPRSGNAGHPLITVEDLTAPRRVSFAQDVIHSTNRCNFNAMDTAGDYCDHFDVDRANDTADAWDCVDDQTGSRTVSAGSSAERWLGLCARASIDWKVQVEGVPGTWSDVSGTAVSVVDDDEVAYHSSAISIAHQRSSITASSTEHYSSSWARD</sequence>
<keyword evidence="2" id="KW-1185">Reference proteome</keyword>
<evidence type="ECO:0008006" key="3">
    <source>
        <dbReference type="Google" id="ProtNLM"/>
    </source>
</evidence>
<proteinExistence type="predicted"/>
<evidence type="ECO:0000313" key="1">
    <source>
        <dbReference type="EMBL" id="WAS92764.1"/>
    </source>
</evidence>
<accession>A0ABY7H115</accession>
<organism evidence="1 2">
    <name type="scientific">Nannocystis punicea</name>
    <dbReference type="NCBI Taxonomy" id="2995304"/>
    <lineage>
        <taxon>Bacteria</taxon>
        <taxon>Pseudomonadati</taxon>
        <taxon>Myxococcota</taxon>
        <taxon>Polyangia</taxon>
        <taxon>Nannocystales</taxon>
        <taxon>Nannocystaceae</taxon>
        <taxon>Nannocystis</taxon>
    </lineage>
</organism>
<reference evidence="1" key="1">
    <citation type="submission" date="2022-11" db="EMBL/GenBank/DDBJ databases">
        <title>Minimal conservation of predation-associated metabolite biosynthetic gene clusters underscores biosynthetic potential of Myxococcota including descriptions for ten novel species: Archangium lansinium sp. nov., Myxococcus landrumus sp. nov., Nannocystis bai.</title>
        <authorList>
            <person name="Ahearne A."/>
            <person name="Stevens C."/>
            <person name="Dowd S."/>
        </authorList>
    </citation>
    <scope>NUCLEOTIDE SEQUENCE</scope>
    <source>
        <strain evidence="1">Fl3</strain>
    </source>
</reference>